<dbReference type="GO" id="GO:0000155">
    <property type="term" value="F:phosphorelay sensor kinase activity"/>
    <property type="evidence" value="ECO:0007669"/>
    <property type="project" value="InterPro"/>
</dbReference>
<evidence type="ECO:0000256" key="5">
    <source>
        <dbReference type="ARBA" id="ARBA00022777"/>
    </source>
</evidence>
<feature type="domain" description="Histidine kinase" evidence="7">
    <location>
        <begin position="271"/>
        <end position="513"/>
    </location>
</feature>
<dbReference type="InterPro" id="IPR005467">
    <property type="entry name" value="His_kinase_dom"/>
</dbReference>
<evidence type="ECO:0000256" key="2">
    <source>
        <dbReference type="ARBA" id="ARBA00012438"/>
    </source>
</evidence>
<evidence type="ECO:0000256" key="3">
    <source>
        <dbReference type="ARBA" id="ARBA00022553"/>
    </source>
</evidence>
<evidence type="ECO:0000313" key="8">
    <source>
        <dbReference type="EMBL" id="OGY47106.1"/>
    </source>
</evidence>
<evidence type="ECO:0000256" key="4">
    <source>
        <dbReference type="ARBA" id="ARBA00022679"/>
    </source>
</evidence>
<keyword evidence="6" id="KW-0902">Two-component regulatory system</keyword>
<dbReference type="PRINTS" id="PR00344">
    <property type="entry name" value="BCTRLSENSOR"/>
</dbReference>
<comment type="catalytic activity">
    <reaction evidence="1">
        <text>ATP + protein L-histidine = ADP + protein N-phospho-L-histidine.</text>
        <dbReference type="EC" id="2.7.13.3"/>
    </reaction>
</comment>
<dbReference type="SUPFAM" id="SSF47384">
    <property type="entry name" value="Homodimeric domain of signal transducing histidine kinase"/>
    <property type="match status" value="2"/>
</dbReference>
<dbReference type="EC" id="2.7.13.3" evidence="2"/>
<keyword evidence="4" id="KW-0808">Transferase</keyword>
<dbReference type="Gene3D" id="3.30.565.10">
    <property type="entry name" value="Histidine kinase-like ATPase, C-terminal domain"/>
    <property type="match status" value="2"/>
</dbReference>
<comment type="caution">
    <text evidence="8">The sequence shown here is derived from an EMBL/GenBank/DDBJ whole genome shotgun (WGS) entry which is preliminary data.</text>
</comment>
<dbReference type="PANTHER" id="PTHR43711:SF31">
    <property type="entry name" value="HISTIDINE KINASE"/>
    <property type="match status" value="1"/>
</dbReference>
<dbReference type="InterPro" id="IPR003661">
    <property type="entry name" value="HisK_dim/P_dom"/>
</dbReference>
<dbReference type="Pfam" id="PF00512">
    <property type="entry name" value="HisKA"/>
    <property type="match status" value="2"/>
</dbReference>
<keyword evidence="3" id="KW-0597">Phosphoprotein</keyword>
<dbReference type="EMBL" id="MHIG01000015">
    <property type="protein sequence ID" value="OGY47106.1"/>
    <property type="molecule type" value="Genomic_DNA"/>
</dbReference>
<dbReference type="InterPro" id="IPR036097">
    <property type="entry name" value="HisK_dim/P_sf"/>
</dbReference>
<evidence type="ECO:0000313" key="9">
    <source>
        <dbReference type="Proteomes" id="UP000178385"/>
    </source>
</evidence>
<evidence type="ECO:0000256" key="1">
    <source>
        <dbReference type="ARBA" id="ARBA00000085"/>
    </source>
</evidence>
<dbReference type="Gene3D" id="1.10.287.130">
    <property type="match status" value="2"/>
</dbReference>
<dbReference type="CDD" id="cd00082">
    <property type="entry name" value="HisKA"/>
    <property type="match status" value="1"/>
</dbReference>
<dbReference type="CDD" id="cd00075">
    <property type="entry name" value="HATPase"/>
    <property type="match status" value="1"/>
</dbReference>
<organism evidence="8 9">
    <name type="scientific">Candidatus Buchananbacteria bacterium RIFCSPHIGHO2_01_FULL_47_11b</name>
    <dbReference type="NCBI Taxonomy" id="1797537"/>
    <lineage>
        <taxon>Bacteria</taxon>
        <taxon>Candidatus Buchananiibacteriota</taxon>
    </lineage>
</organism>
<dbReference type="AlphaFoldDB" id="A0A1G1Y5L0"/>
<proteinExistence type="predicted"/>
<evidence type="ECO:0000256" key="6">
    <source>
        <dbReference type="ARBA" id="ARBA00023012"/>
    </source>
</evidence>
<feature type="domain" description="Histidine kinase" evidence="7">
    <location>
        <begin position="19"/>
        <end position="238"/>
    </location>
</feature>
<dbReference type="InterPro" id="IPR003594">
    <property type="entry name" value="HATPase_dom"/>
</dbReference>
<dbReference type="FunFam" id="3.30.565.10:FF:000006">
    <property type="entry name" value="Sensor histidine kinase WalK"/>
    <property type="match status" value="2"/>
</dbReference>
<gene>
    <name evidence="8" type="ORF">A2840_00380</name>
</gene>
<name>A0A1G1Y5L0_9BACT</name>
<dbReference type="PROSITE" id="PS50109">
    <property type="entry name" value="HIS_KIN"/>
    <property type="match status" value="2"/>
</dbReference>
<sequence>MESPKNKEFDDIKSDFITIASHQLRTPIAAIRWSLDTLLRSRAGTLTDKQQEILREAYQNNRFLVKVVNDLLRAARIEQRGVTLTPKTIALQPILREIVRRVKDFADAFNCQITLKIDPSLQRVYIDTIQIQPILEGLLDNAIRYSQQAGKIIISAKNTNGYVLVSIKDNGIGIPSDQQDKIFGRFFRARNAIKSQTEGLGLDLYISRIITEQSAGRLTFKSAEGKGSVFQLYLPTKVTFQKIAPPQTTKDAEPISDPENILKKEREFVSITVHELKAPLGMAKWSLEMLADQKVGKLNNDQKELIEQLQRGNERLLVLVRDLLDLAKLQEGQFTVEPKPMKLELVIKDAFAGFALQAKQKKLRLETTYRVKPIPKIIGDPIRIAQAVTNLISNGVKYTPNGGSVTVEISKMNSAQLRAIDRELPTANLVNTGNEKGYVVVAVKDTGIGIPAAEQEKMFTRFFRSKNVLQSKAEGTGLGLYITKSIVNLHRGDVWFMSLEGQGSTFFISLPIT</sequence>
<dbReference type="PANTHER" id="PTHR43711">
    <property type="entry name" value="TWO-COMPONENT HISTIDINE KINASE"/>
    <property type="match status" value="1"/>
</dbReference>
<keyword evidence="5" id="KW-0418">Kinase</keyword>
<dbReference type="SMART" id="SM00387">
    <property type="entry name" value="HATPase_c"/>
    <property type="match status" value="2"/>
</dbReference>
<dbReference type="InterPro" id="IPR050736">
    <property type="entry name" value="Sensor_HK_Regulatory"/>
</dbReference>
<dbReference type="SMART" id="SM00388">
    <property type="entry name" value="HisKA"/>
    <property type="match status" value="2"/>
</dbReference>
<dbReference type="InterPro" id="IPR036890">
    <property type="entry name" value="HATPase_C_sf"/>
</dbReference>
<reference evidence="8 9" key="1">
    <citation type="journal article" date="2016" name="Nat. Commun.">
        <title>Thousands of microbial genomes shed light on interconnected biogeochemical processes in an aquifer system.</title>
        <authorList>
            <person name="Anantharaman K."/>
            <person name="Brown C.T."/>
            <person name="Hug L.A."/>
            <person name="Sharon I."/>
            <person name="Castelle C.J."/>
            <person name="Probst A.J."/>
            <person name="Thomas B.C."/>
            <person name="Singh A."/>
            <person name="Wilkins M.J."/>
            <person name="Karaoz U."/>
            <person name="Brodie E.L."/>
            <person name="Williams K.H."/>
            <person name="Hubbard S.S."/>
            <person name="Banfield J.F."/>
        </authorList>
    </citation>
    <scope>NUCLEOTIDE SEQUENCE [LARGE SCALE GENOMIC DNA]</scope>
</reference>
<dbReference type="SUPFAM" id="SSF55874">
    <property type="entry name" value="ATPase domain of HSP90 chaperone/DNA topoisomerase II/histidine kinase"/>
    <property type="match status" value="2"/>
</dbReference>
<dbReference type="InterPro" id="IPR004358">
    <property type="entry name" value="Sig_transdc_His_kin-like_C"/>
</dbReference>
<protein>
    <recommendedName>
        <fullName evidence="2">histidine kinase</fullName>
        <ecNumber evidence="2">2.7.13.3</ecNumber>
    </recommendedName>
</protein>
<accession>A0A1G1Y5L0</accession>
<evidence type="ECO:0000259" key="7">
    <source>
        <dbReference type="PROSITE" id="PS50109"/>
    </source>
</evidence>
<dbReference type="Proteomes" id="UP000178385">
    <property type="component" value="Unassembled WGS sequence"/>
</dbReference>
<dbReference type="Pfam" id="PF02518">
    <property type="entry name" value="HATPase_c"/>
    <property type="match status" value="2"/>
</dbReference>